<gene>
    <name evidence="7" type="primary">PTRH2</name>
    <name evidence="7" type="ORF">g.51321</name>
</gene>
<dbReference type="FunFam" id="3.40.1490.10:FF:000001">
    <property type="entry name" value="Peptidyl-tRNA hydrolase 2"/>
    <property type="match status" value="1"/>
</dbReference>
<dbReference type="SUPFAM" id="SSF102462">
    <property type="entry name" value="Peptidyl-tRNA hydrolase II"/>
    <property type="match status" value="1"/>
</dbReference>
<name>A0A0K8TAE0_LYGHE</name>
<evidence type="ECO:0000256" key="3">
    <source>
        <dbReference type="ARBA" id="ARBA00038050"/>
    </source>
</evidence>
<dbReference type="PANTHER" id="PTHR12649:SF11">
    <property type="entry name" value="PEPTIDYL-TRNA HYDROLASE 2, MITOCHONDRIAL"/>
    <property type="match status" value="1"/>
</dbReference>
<sequence length="170" mass="17619">MEQGLVGMLTSFVVGVVTGLAGYRFLMRGKAAVAATAAQSVPKSVAKSLLKGEMKMVIAVRTDLGMGKGKIAAQCSHAAVGCFKQASRKYPEFLDAWEYAGQPKIVVKLDNVGEEGLEELASAAKVRGLPSKVIHDAGRTQIASGSATVIGVGPGPANLVNEVTGHLKLL</sequence>
<dbReference type="InterPro" id="IPR002833">
    <property type="entry name" value="PTH2"/>
</dbReference>
<dbReference type="PANTHER" id="PTHR12649">
    <property type="entry name" value="PEPTIDYL-TRNA HYDROLASE 2"/>
    <property type="match status" value="1"/>
</dbReference>
<dbReference type="EMBL" id="GDHC01005443">
    <property type="protein sequence ID" value="JAQ13186.1"/>
    <property type="molecule type" value="Transcribed_RNA"/>
</dbReference>
<comment type="catalytic activity">
    <reaction evidence="4">
        <text>an N-acyl-L-alpha-aminoacyl-tRNA + H2O = an N-acyl-L-amino acid + a tRNA + H(+)</text>
        <dbReference type="Rhea" id="RHEA:54448"/>
        <dbReference type="Rhea" id="RHEA-COMP:10123"/>
        <dbReference type="Rhea" id="RHEA-COMP:13883"/>
        <dbReference type="ChEBI" id="CHEBI:15377"/>
        <dbReference type="ChEBI" id="CHEBI:15378"/>
        <dbReference type="ChEBI" id="CHEBI:59874"/>
        <dbReference type="ChEBI" id="CHEBI:78442"/>
        <dbReference type="ChEBI" id="CHEBI:138191"/>
        <dbReference type="EC" id="3.1.1.29"/>
    </reaction>
</comment>
<dbReference type="CDD" id="cd02430">
    <property type="entry name" value="PTH2"/>
    <property type="match status" value="1"/>
</dbReference>
<dbReference type="EC" id="3.1.1.29" evidence="1"/>
<keyword evidence="2 7" id="KW-0378">Hydrolase</keyword>
<organism evidence="6">
    <name type="scientific">Lygus hesperus</name>
    <name type="common">Western plant bug</name>
    <dbReference type="NCBI Taxonomy" id="30085"/>
    <lineage>
        <taxon>Eukaryota</taxon>
        <taxon>Metazoa</taxon>
        <taxon>Ecdysozoa</taxon>
        <taxon>Arthropoda</taxon>
        <taxon>Hexapoda</taxon>
        <taxon>Insecta</taxon>
        <taxon>Pterygota</taxon>
        <taxon>Neoptera</taxon>
        <taxon>Paraneoptera</taxon>
        <taxon>Hemiptera</taxon>
        <taxon>Heteroptera</taxon>
        <taxon>Panheteroptera</taxon>
        <taxon>Cimicomorpha</taxon>
        <taxon>Miridae</taxon>
        <taxon>Mirini</taxon>
        <taxon>Lygus</taxon>
    </lineage>
</organism>
<evidence type="ECO:0000313" key="6">
    <source>
        <dbReference type="EMBL" id="JAG62502.1"/>
    </source>
</evidence>
<proteinExistence type="inferred from homology"/>
<dbReference type="EMBL" id="GBRD01003319">
    <property type="protein sequence ID" value="JAG62502.1"/>
    <property type="molecule type" value="Transcribed_RNA"/>
</dbReference>
<keyword evidence="5" id="KW-0812">Transmembrane</keyword>
<evidence type="ECO:0000256" key="4">
    <source>
        <dbReference type="ARBA" id="ARBA00048707"/>
    </source>
</evidence>
<evidence type="ECO:0000256" key="2">
    <source>
        <dbReference type="ARBA" id="ARBA00022801"/>
    </source>
</evidence>
<comment type="similarity">
    <text evidence="3">Belongs to the PTH2 family.</text>
</comment>
<dbReference type="Gene3D" id="3.40.1490.10">
    <property type="entry name" value="Bit1"/>
    <property type="match status" value="1"/>
</dbReference>
<dbReference type="InterPro" id="IPR023476">
    <property type="entry name" value="Pep_tRNA_hydro_II_dom_sf"/>
</dbReference>
<dbReference type="GO" id="GO:0005829">
    <property type="term" value="C:cytosol"/>
    <property type="evidence" value="ECO:0007669"/>
    <property type="project" value="TreeGrafter"/>
</dbReference>
<evidence type="ECO:0000313" key="7">
    <source>
        <dbReference type="EMBL" id="JAQ13186.1"/>
    </source>
</evidence>
<dbReference type="Pfam" id="PF01981">
    <property type="entry name" value="PTH2"/>
    <property type="match status" value="1"/>
</dbReference>
<evidence type="ECO:0000256" key="1">
    <source>
        <dbReference type="ARBA" id="ARBA00013260"/>
    </source>
</evidence>
<dbReference type="NCBIfam" id="TIGR00283">
    <property type="entry name" value="arch_pth2"/>
    <property type="match status" value="1"/>
</dbReference>
<feature type="transmembrane region" description="Helical" evidence="5">
    <location>
        <begin position="6"/>
        <end position="26"/>
    </location>
</feature>
<protein>
    <recommendedName>
        <fullName evidence="1">peptidyl-tRNA hydrolase</fullName>
        <ecNumber evidence="1">3.1.1.29</ecNumber>
    </recommendedName>
</protein>
<keyword evidence="5" id="KW-1133">Transmembrane helix</keyword>
<dbReference type="NCBIfam" id="NF003314">
    <property type="entry name" value="PRK04322.1"/>
    <property type="match status" value="1"/>
</dbReference>
<dbReference type="AlphaFoldDB" id="A0A0K8TAE0"/>
<reference evidence="6" key="1">
    <citation type="submission" date="2014-09" db="EMBL/GenBank/DDBJ databases">
        <authorList>
            <person name="Magalhaes I.L.F."/>
            <person name="Oliveira U."/>
            <person name="Santos F.R."/>
            <person name="Vidigal T.H.D.A."/>
            <person name="Brescovit A.D."/>
            <person name="Santos A.J."/>
        </authorList>
    </citation>
    <scope>NUCLEOTIDE SEQUENCE</scope>
</reference>
<accession>A0A0K8TAE0</accession>
<keyword evidence="5" id="KW-0472">Membrane</keyword>
<reference evidence="7" key="2">
    <citation type="journal article" date="2016" name="Gigascience">
        <title>De novo construction of an expanded transcriptome assembly for the western tarnished plant bug, Lygus hesperus.</title>
        <authorList>
            <person name="Tassone E.E."/>
            <person name="Geib S.M."/>
            <person name="Hall B."/>
            <person name="Fabrick J.A."/>
            <person name="Brent C.S."/>
            <person name="Hull J.J."/>
        </authorList>
    </citation>
    <scope>NUCLEOTIDE SEQUENCE</scope>
</reference>
<evidence type="ECO:0000256" key="5">
    <source>
        <dbReference type="SAM" id="Phobius"/>
    </source>
</evidence>
<dbReference type="GO" id="GO:0004045">
    <property type="term" value="F:peptidyl-tRNA hydrolase activity"/>
    <property type="evidence" value="ECO:0007669"/>
    <property type="project" value="UniProtKB-EC"/>
</dbReference>